<dbReference type="Pfam" id="PF01527">
    <property type="entry name" value="HTH_Tnp_1"/>
    <property type="match status" value="1"/>
</dbReference>
<dbReference type="OrthoDB" id="9808061at2"/>
<dbReference type="InterPro" id="IPR002514">
    <property type="entry name" value="Transposase_8"/>
</dbReference>
<dbReference type="GO" id="GO:0006313">
    <property type="term" value="P:DNA transposition"/>
    <property type="evidence" value="ECO:0007669"/>
    <property type="project" value="InterPro"/>
</dbReference>
<dbReference type="NCBIfam" id="NF047593">
    <property type="entry name" value="IS66_ISAeme5_TnpA"/>
    <property type="match status" value="1"/>
</dbReference>
<accession>G8M296</accession>
<dbReference type="GO" id="GO:0003677">
    <property type="term" value="F:DNA binding"/>
    <property type="evidence" value="ECO:0007669"/>
    <property type="project" value="InterPro"/>
</dbReference>
<sequence>MDMEKVTTEQQLSRWAQLIQNRLESGQSIKEFCRTNGVSKATYYYWQKKVSEAKCTVVEEVKEPKAEVPSGWMQLASKPVSPAKATLEIKINGCNVIVNTETDLELLKKVCQVLMALMIRWNEKPVYLCCRYTDMRKSINGLITLVQESFSLDPFMNALFVFCNRNRNRIKILEWDGDGFWLYFKRLERGRFRWPTEEDSTTMLLDVKELACLIDSARLEKKLSRKEVLERQIS</sequence>
<organism evidence="1 2">
    <name type="scientific">Acetivibrio clariflavus (strain DSM 19732 / NBRC 101661 / EBR45)</name>
    <name type="common">Clostridium clariflavum</name>
    <dbReference type="NCBI Taxonomy" id="720554"/>
    <lineage>
        <taxon>Bacteria</taxon>
        <taxon>Bacillati</taxon>
        <taxon>Bacillota</taxon>
        <taxon>Clostridia</taxon>
        <taxon>Eubacteriales</taxon>
        <taxon>Oscillospiraceae</taxon>
        <taxon>Acetivibrio</taxon>
    </lineage>
</organism>
<reference evidence="2" key="1">
    <citation type="submission" date="2011-12" db="EMBL/GenBank/DDBJ databases">
        <title>Complete sequence of Clostridium clariflavum DSM 19732.</title>
        <authorList>
            <consortium name="US DOE Joint Genome Institute"/>
            <person name="Lucas S."/>
            <person name="Han J."/>
            <person name="Lapidus A."/>
            <person name="Cheng J.-F."/>
            <person name="Goodwin L."/>
            <person name="Pitluck S."/>
            <person name="Peters L."/>
            <person name="Teshima H."/>
            <person name="Detter J.C."/>
            <person name="Han C."/>
            <person name="Tapia R."/>
            <person name="Land M."/>
            <person name="Hauser L."/>
            <person name="Kyrpides N."/>
            <person name="Ivanova N."/>
            <person name="Pagani I."/>
            <person name="Kitzmiller T."/>
            <person name="Lynd L."/>
            <person name="Izquierdo J."/>
            <person name="Woyke T."/>
        </authorList>
    </citation>
    <scope>NUCLEOTIDE SEQUENCE [LARGE SCALE GENOMIC DNA]</scope>
    <source>
        <strain evidence="2">DSM 19732 / NBRC 101661 / EBR45</strain>
    </source>
</reference>
<dbReference type="HOGENOM" id="CLU_1183350_0_0_9"/>
<proteinExistence type="predicted"/>
<protein>
    <submittedName>
        <fullName evidence="1">Transposase</fullName>
    </submittedName>
</protein>
<dbReference type="EMBL" id="CP003065">
    <property type="protein sequence ID" value="AEV69255.1"/>
    <property type="molecule type" value="Genomic_DNA"/>
</dbReference>
<dbReference type="NCBIfam" id="NF033819">
    <property type="entry name" value="IS66_TnpB"/>
    <property type="match status" value="1"/>
</dbReference>
<keyword evidence="2" id="KW-1185">Reference proteome</keyword>
<dbReference type="Proteomes" id="UP000005435">
    <property type="component" value="Chromosome"/>
</dbReference>
<dbReference type="PANTHER" id="PTHR36455">
    <property type="match status" value="1"/>
</dbReference>
<dbReference type="KEGG" id="ccl:Clocl_2696"/>
<dbReference type="GO" id="GO:0004803">
    <property type="term" value="F:transposase activity"/>
    <property type="evidence" value="ECO:0007669"/>
    <property type="project" value="InterPro"/>
</dbReference>
<evidence type="ECO:0000313" key="1">
    <source>
        <dbReference type="EMBL" id="AEV69255.1"/>
    </source>
</evidence>
<dbReference type="eggNOG" id="COG3436">
    <property type="taxonomic scope" value="Bacteria"/>
</dbReference>
<reference evidence="1 2" key="2">
    <citation type="journal article" date="2012" name="Stand. Genomic Sci.">
        <title>Complete Genome Sequence of Clostridium clariflavum DSM 19732.</title>
        <authorList>
            <person name="Izquierdo J.A."/>
            <person name="Goodwin L."/>
            <person name="Davenport K.W."/>
            <person name="Teshima H."/>
            <person name="Bruce D."/>
            <person name="Detter C."/>
            <person name="Tapia R."/>
            <person name="Han S."/>
            <person name="Land M."/>
            <person name="Hauser L."/>
            <person name="Jeffries C.D."/>
            <person name="Han J."/>
            <person name="Pitluck S."/>
            <person name="Nolan M."/>
            <person name="Chen A."/>
            <person name="Huntemann M."/>
            <person name="Mavromatis K."/>
            <person name="Mikhailova N."/>
            <person name="Liolios K."/>
            <person name="Woyke T."/>
            <person name="Lynd L.R."/>
        </authorList>
    </citation>
    <scope>NUCLEOTIDE SEQUENCE [LARGE SCALE GENOMIC DNA]</scope>
    <source>
        <strain evidence="2">DSM 19732 / NBRC 101661 / EBR45</strain>
    </source>
</reference>
<name>G8M296_ACECE</name>
<dbReference type="RefSeq" id="WP_014255809.1">
    <property type="nucleotide sequence ID" value="NC_016627.1"/>
</dbReference>
<evidence type="ECO:0000313" key="2">
    <source>
        <dbReference type="Proteomes" id="UP000005435"/>
    </source>
</evidence>
<dbReference type="Pfam" id="PF05717">
    <property type="entry name" value="TnpB_IS66"/>
    <property type="match status" value="1"/>
</dbReference>
<dbReference type="PANTHER" id="PTHR36455:SF1">
    <property type="entry name" value="BLR8292 PROTEIN"/>
    <property type="match status" value="1"/>
</dbReference>
<gene>
    <name evidence="1" type="ordered locus">Clocl_2696</name>
</gene>
<dbReference type="AlphaFoldDB" id="G8M296"/>
<dbReference type="STRING" id="720554.Clocl_2696"/>
<dbReference type="InterPro" id="IPR008878">
    <property type="entry name" value="Transposase_IS66_Orf2"/>
</dbReference>